<dbReference type="PANTHER" id="PTHR41248:SF1">
    <property type="entry name" value="NORD PROTEIN"/>
    <property type="match status" value="1"/>
</dbReference>
<dbReference type="Gene3D" id="3.40.50.410">
    <property type="entry name" value="von Willebrand factor, type A domain"/>
    <property type="match status" value="1"/>
</dbReference>
<reference evidence="1" key="1">
    <citation type="journal article" date="2015" name="Nature">
        <title>Complex archaea that bridge the gap between prokaryotes and eukaryotes.</title>
        <authorList>
            <person name="Spang A."/>
            <person name="Saw J.H."/>
            <person name="Jorgensen S.L."/>
            <person name="Zaremba-Niedzwiedzka K."/>
            <person name="Martijn J."/>
            <person name="Lind A.E."/>
            <person name="van Eijk R."/>
            <person name="Schleper C."/>
            <person name="Guy L."/>
            <person name="Ettema T.J."/>
        </authorList>
    </citation>
    <scope>NUCLEOTIDE SEQUENCE</scope>
</reference>
<dbReference type="AlphaFoldDB" id="A0A0F9JTX1"/>
<dbReference type="InterPro" id="IPR036465">
    <property type="entry name" value="vWFA_dom_sf"/>
</dbReference>
<comment type="caution">
    <text evidence="1">The sequence shown here is derived from an EMBL/GenBank/DDBJ whole genome shotgun (WGS) entry which is preliminary data.</text>
</comment>
<feature type="non-terminal residue" evidence="1">
    <location>
        <position position="1"/>
    </location>
</feature>
<accession>A0A0F9JTX1</accession>
<organism evidence="1">
    <name type="scientific">marine sediment metagenome</name>
    <dbReference type="NCBI Taxonomy" id="412755"/>
    <lineage>
        <taxon>unclassified sequences</taxon>
        <taxon>metagenomes</taxon>
        <taxon>ecological metagenomes</taxon>
    </lineage>
</organism>
<sequence>SQNFNGRSQEPLINHFEDFSDPKEIFEKSELDNTSDKIIEKLMESSLSTKDIEKLIEEVDRINEDSKGIPNFDLDTELESLKGNLINANEILESNLDIELSLSDMNDTKAKENLIELTSDIFNELKANENELEKGNYLEEFIKLVSESHTEMEDRLFILDKGISFEKFSKGQRERKVSEVQIENETMKPIVQSYNQIIGDYRSLIARIKFIFRDFKNQIENDHFQKRGRLNSKFIKAVTSDYKYIRCFSRKINQKELKILLMVDISGSMRGKKLESAKIAMIMLCEALYDIAQLRIVLFTGDYDAINILLKDFNHKPDPKKFDKFGCHDKVCSNLDGISIKHEAAKLDKDVLIIVISDGQPAGSGNYGLYDAIKEIHDVKKIFNVFAFSIDAQGDYLDKLYDKNWVLTKSADKTDLGDKLIKFCRLVVKEFFR</sequence>
<dbReference type="SUPFAM" id="SSF53300">
    <property type="entry name" value="vWA-like"/>
    <property type="match status" value="1"/>
</dbReference>
<dbReference type="InterPro" id="IPR051928">
    <property type="entry name" value="NorD/CobT"/>
</dbReference>
<protein>
    <recommendedName>
        <fullName evidence="2">VWFA domain-containing protein</fullName>
    </recommendedName>
</protein>
<dbReference type="EMBL" id="LAZR01009350">
    <property type="protein sequence ID" value="KKM73143.1"/>
    <property type="molecule type" value="Genomic_DNA"/>
</dbReference>
<proteinExistence type="predicted"/>
<dbReference type="PANTHER" id="PTHR41248">
    <property type="entry name" value="NORD PROTEIN"/>
    <property type="match status" value="1"/>
</dbReference>
<name>A0A0F9JTX1_9ZZZZ</name>
<evidence type="ECO:0008006" key="2">
    <source>
        <dbReference type="Google" id="ProtNLM"/>
    </source>
</evidence>
<evidence type="ECO:0000313" key="1">
    <source>
        <dbReference type="EMBL" id="KKM73143.1"/>
    </source>
</evidence>
<gene>
    <name evidence="1" type="ORF">LCGC14_1413470</name>
</gene>